<dbReference type="SMART" id="SM00415">
    <property type="entry name" value="HSF"/>
    <property type="match status" value="1"/>
</dbReference>
<keyword evidence="4" id="KW-0238">DNA-binding</keyword>
<keyword evidence="6" id="KW-0539">Nucleus</keyword>
<dbReference type="Proteomes" id="UP000515156">
    <property type="component" value="Chromosome 7"/>
</dbReference>
<dbReference type="Pfam" id="PF00447">
    <property type="entry name" value="HSF_DNA-bind"/>
    <property type="match status" value="1"/>
</dbReference>
<dbReference type="GO" id="GO:0005634">
    <property type="term" value="C:nucleus"/>
    <property type="evidence" value="ECO:0007669"/>
    <property type="project" value="UniProtKB-SubCell"/>
</dbReference>
<reference evidence="11" key="1">
    <citation type="submission" date="2025-08" db="UniProtKB">
        <authorList>
            <consortium name="RefSeq"/>
        </authorList>
    </citation>
    <scope>IDENTIFICATION</scope>
</reference>
<evidence type="ECO:0000256" key="5">
    <source>
        <dbReference type="ARBA" id="ARBA00023163"/>
    </source>
</evidence>
<evidence type="ECO:0000313" key="11">
    <source>
        <dbReference type="RefSeq" id="XP_030066341.1"/>
    </source>
</evidence>
<feature type="domain" description="HSF-type DNA-binding" evidence="9">
    <location>
        <begin position="164"/>
        <end position="287"/>
    </location>
</feature>
<dbReference type="GeneID" id="115474814"/>
<dbReference type="InterPro" id="IPR036390">
    <property type="entry name" value="WH_DNA-bd_sf"/>
</dbReference>
<accession>A0A6P7YNL6</accession>
<dbReference type="InParanoid" id="A0A6P7YNL6"/>
<dbReference type="KEGG" id="muo:115474814"/>
<evidence type="ECO:0000256" key="8">
    <source>
        <dbReference type="SAM" id="MobiDB-lite"/>
    </source>
</evidence>
<comment type="similarity">
    <text evidence="2 7">Belongs to the HSF family.</text>
</comment>
<name>A0A6P7YNL6_9AMPH</name>
<evidence type="ECO:0000256" key="4">
    <source>
        <dbReference type="ARBA" id="ARBA00023125"/>
    </source>
</evidence>
<dbReference type="InterPro" id="IPR000232">
    <property type="entry name" value="HSF_DNA-bd"/>
</dbReference>
<evidence type="ECO:0000313" key="10">
    <source>
        <dbReference type="Proteomes" id="UP000515156"/>
    </source>
</evidence>
<feature type="compositionally biased region" description="Polar residues" evidence="8">
    <location>
        <begin position="326"/>
        <end position="363"/>
    </location>
</feature>
<dbReference type="OrthoDB" id="6418155at2759"/>
<dbReference type="SUPFAM" id="SSF46785">
    <property type="entry name" value="Winged helix' DNA-binding domain"/>
    <property type="match status" value="1"/>
</dbReference>
<dbReference type="GO" id="GO:0043565">
    <property type="term" value="F:sequence-specific DNA binding"/>
    <property type="evidence" value="ECO:0007669"/>
    <property type="project" value="InterPro"/>
</dbReference>
<evidence type="ECO:0000256" key="7">
    <source>
        <dbReference type="RuleBase" id="RU004020"/>
    </source>
</evidence>
<dbReference type="AlphaFoldDB" id="A0A6P7YNL6"/>
<keyword evidence="3" id="KW-0805">Transcription regulation</keyword>
<dbReference type="PANTHER" id="PTHR10015">
    <property type="entry name" value="HEAT SHOCK TRANSCRIPTION FACTOR"/>
    <property type="match status" value="1"/>
</dbReference>
<evidence type="ECO:0000256" key="2">
    <source>
        <dbReference type="ARBA" id="ARBA00006403"/>
    </source>
</evidence>
<dbReference type="Gene3D" id="1.10.10.10">
    <property type="entry name" value="Winged helix-like DNA-binding domain superfamily/Winged helix DNA-binding domain"/>
    <property type="match status" value="1"/>
</dbReference>
<dbReference type="FunCoup" id="A0A6P7YNL6">
    <property type="interactions" value="16"/>
</dbReference>
<feature type="region of interest" description="Disordered" evidence="8">
    <location>
        <begin position="301"/>
        <end position="386"/>
    </location>
</feature>
<proteinExistence type="inferred from homology"/>
<evidence type="ECO:0000256" key="6">
    <source>
        <dbReference type="ARBA" id="ARBA00023242"/>
    </source>
</evidence>
<dbReference type="InterPro" id="IPR036388">
    <property type="entry name" value="WH-like_DNA-bd_sf"/>
</dbReference>
<comment type="subcellular location">
    <subcellularLocation>
        <location evidence="1">Nucleus</location>
    </subcellularLocation>
</comment>
<dbReference type="RefSeq" id="XP_030066341.1">
    <property type="nucleotide sequence ID" value="XM_030210481.1"/>
</dbReference>
<dbReference type="PANTHER" id="PTHR10015:SF336">
    <property type="entry name" value="HEAT SHOCK TRANSCRIPTION FACTOR, Y-LINKED"/>
    <property type="match status" value="1"/>
</dbReference>
<protein>
    <submittedName>
        <fullName evidence="11">LOW QUALITY PROTEIN: heat shock transcription factor, Y-linked-like</fullName>
    </submittedName>
</protein>
<gene>
    <name evidence="11" type="primary">LOC115474814</name>
</gene>
<evidence type="ECO:0000259" key="9">
    <source>
        <dbReference type="SMART" id="SM00415"/>
    </source>
</evidence>
<organism evidence="10 11">
    <name type="scientific">Microcaecilia unicolor</name>
    <dbReference type="NCBI Taxonomy" id="1415580"/>
    <lineage>
        <taxon>Eukaryota</taxon>
        <taxon>Metazoa</taxon>
        <taxon>Chordata</taxon>
        <taxon>Craniata</taxon>
        <taxon>Vertebrata</taxon>
        <taxon>Euteleostomi</taxon>
        <taxon>Amphibia</taxon>
        <taxon>Gymnophiona</taxon>
        <taxon>Siphonopidae</taxon>
        <taxon>Microcaecilia</taxon>
    </lineage>
</organism>
<sequence>MGLGFPGNDMVIYCNKGKSFPGKPSLIVMSQPCNTEHYDVLELFIEVHCKVSAFHSAHRVQQHGDHSGFMIMATAEEHTPCEGDFKMESLIAKTPCVSDHMKMVDSPEISINSLLSSVSPMCDQTAAGDSDLRSVIEETAFQALTDGPLVKRPRFTFCDDGFVEVNDFLSLTFPKKLWKIVESEQFKSIWWDDEGNYVVIDEELFKREVLERRGLFRIFETDCMKSFIRQLNLYGFSKIRQDFQRSASLAEFLAEEKAVTALNKLQFYHNPNFRRDYPHLLGRMKRRVGIKNAVPLTCSLEQDFGKSSPKSTENPEAQKSVLGLDSSPQQSDHFPSASEDATQNSASENPITSQRPPNATNRIRSGYAAQPSTSGKPPEHGATEPSAKLSQLAPFHQPQHTCHNRVNTHDIDSTTTTSATSLYHVIPPVPNSPFGHMMGFPSFQTMFPDISVMQAHLASLLPFCNPWFSMPMIAAASAISMSRSSHHRTPSYHHCPNCNCSVNNSNSTKGGPKSNEYMGYHR</sequence>
<evidence type="ECO:0000256" key="1">
    <source>
        <dbReference type="ARBA" id="ARBA00004123"/>
    </source>
</evidence>
<dbReference type="GO" id="GO:0003700">
    <property type="term" value="F:DNA-binding transcription factor activity"/>
    <property type="evidence" value="ECO:0007669"/>
    <property type="project" value="InterPro"/>
</dbReference>
<evidence type="ECO:0000256" key="3">
    <source>
        <dbReference type="ARBA" id="ARBA00023015"/>
    </source>
</evidence>
<keyword evidence="10" id="KW-1185">Reference proteome</keyword>
<dbReference type="FunFam" id="1.10.10.10:FF:000349">
    <property type="entry name" value="Heat shock transcription factor, Y-linked"/>
    <property type="match status" value="1"/>
</dbReference>
<keyword evidence="5" id="KW-0804">Transcription</keyword>
<feature type="compositionally biased region" description="Polar residues" evidence="8">
    <location>
        <begin position="308"/>
        <end position="317"/>
    </location>
</feature>